<feature type="binding site" evidence="9">
    <location>
        <begin position="526"/>
        <end position="530"/>
    </location>
    <ligand>
        <name>NADP(+)</name>
        <dbReference type="ChEBI" id="CHEBI:58349"/>
    </ligand>
</feature>
<accession>A0A9P6HP20</accession>
<dbReference type="Pfam" id="PF00175">
    <property type="entry name" value="NAD_binding_1"/>
    <property type="match status" value="1"/>
</dbReference>
<organism evidence="12 13">
    <name type="scientific">Thelephora terrestris</name>
    <dbReference type="NCBI Taxonomy" id="56493"/>
    <lineage>
        <taxon>Eukaryota</taxon>
        <taxon>Fungi</taxon>
        <taxon>Dikarya</taxon>
        <taxon>Basidiomycota</taxon>
        <taxon>Agaricomycotina</taxon>
        <taxon>Agaricomycetes</taxon>
        <taxon>Thelephorales</taxon>
        <taxon>Thelephoraceae</taxon>
        <taxon>Thelephora</taxon>
    </lineage>
</organism>
<comment type="similarity">
    <text evidence="9">In the C-terminal section; belongs to the flavoprotein pyridine nucleotide cytochrome reductase family.</text>
</comment>
<comment type="subunit">
    <text evidence="9">Interacts with DRE2; as part of the cytosolic iron-sulfur (Fe-S) protein assembly (CIA) machinery.</text>
</comment>
<dbReference type="InterPro" id="IPR028879">
    <property type="entry name" value="NDOR1"/>
</dbReference>
<dbReference type="EC" id="1.18.1.-" evidence="9"/>
<comment type="similarity">
    <text evidence="9">Belongs to the NADPH-dependent diflavin oxidoreductase NDOR1 family.</text>
</comment>
<dbReference type="PRINTS" id="PR00371">
    <property type="entry name" value="FPNCR"/>
</dbReference>
<evidence type="ECO:0000256" key="5">
    <source>
        <dbReference type="ARBA" id="ARBA00022643"/>
    </source>
</evidence>
<dbReference type="Gene3D" id="1.20.990.10">
    <property type="entry name" value="NADPH-cytochrome p450 Reductase, Chain A, domain 3"/>
    <property type="match status" value="1"/>
</dbReference>
<dbReference type="Proteomes" id="UP000736335">
    <property type="component" value="Unassembled WGS sequence"/>
</dbReference>
<dbReference type="OrthoDB" id="1856718at2759"/>
<reference evidence="12" key="1">
    <citation type="journal article" date="2020" name="Nat. Commun.">
        <title>Large-scale genome sequencing of mycorrhizal fungi provides insights into the early evolution of symbiotic traits.</title>
        <authorList>
            <person name="Miyauchi S."/>
            <person name="Kiss E."/>
            <person name="Kuo A."/>
            <person name="Drula E."/>
            <person name="Kohler A."/>
            <person name="Sanchez-Garcia M."/>
            <person name="Morin E."/>
            <person name="Andreopoulos B."/>
            <person name="Barry K.W."/>
            <person name="Bonito G."/>
            <person name="Buee M."/>
            <person name="Carver A."/>
            <person name="Chen C."/>
            <person name="Cichocki N."/>
            <person name="Clum A."/>
            <person name="Culley D."/>
            <person name="Crous P.W."/>
            <person name="Fauchery L."/>
            <person name="Girlanda M."/>
            <person name="Hayes R.D."/>
            <person name="Keri Z."/>
            <person name="LaButti K."/>
            <person name="Lipzen A."/>
            <person name="Lombard V."/>
            <person name="Magnuson J."/>
            <person name="Maillard F."/>
            <person name="Murat C."/>
            <person name="Nolan M."/>
            <person name="Ohm R.A."/>
            <person name="Pangilinan J."/>
            <person name="Pereira M.F."/>
            <person name="Perotto S."/>
            <person name="Peter M."/>
            <person name="Pfister S."/>
            <person name="Riley R."/>
            <person name="Sitrit Y."/>
            <person name="Stielow J.B."/>
            <person name="Szollosi G."/>
            <person name="Zifcakova L."/>
            <person name="Stursova M."/>
            <person name="Spatafora J.W."/>
            <person name="Tedersoo L."/>
            <person name="Vaario L.M."/>
            <person name="Yamada A."/>
            <person name="Yan M."/>
            <person name="Wang P."/>
            <person name="Xu J."/>
            <person name="Bruns T."/>
            <person name="Baldrian P."/>
            <person name="Vilgalys R."/>
            <person name="Dunand C."/>
            <person name="Henrissat B."/>
            <person name="Grigoriev I.V."/>
            <person name="Hibbett D."/>
            <person name="Nagy L.G."/>
            <person name="Martin F.M."/>
        </authorList>
    </citation>
    <scope>NUCLEOTIDE SEQUENCE</scope>
    <source>
        <strain evidence="12">UH-Tt-Lm1</strain>
    </source>
</reference>
<dbReference type="GO" id="GO:0010181">
    <property type="term" value="F:FMN binding"/>
    <property type="evidence" value="ECO:0007669"/>
    <property type="project" value="UniProtKB-UniRule"/>
</dbReference>
<dbReference type="SUPFAM" id="SSF63380">
    <property type="entry name" value="Riboflavin synthase domain-like"/>
    <property type="match status" value="1"/>
</dbReference>
<sequence length="602" mass="67879">MGVGMLTEPFRLMDEHHQSRSLKILYATESGCAQDAANKIARHCRSLSFECQNINIRDYPLSDLIHETLVIFVVSTTGSGQEPRSMTMLWNTLLRSDLPNDLLEDLHFAVFGLGDSSYEKFCWPAKKLSRRLVGLGATQIYHRGEGDDQHHFGVDGALNPWIEQLSSVLLEAHPLPDGVLPATSSGLPPPRVKMDRRDVTDASVPDPLSLDEQYHTAKLRCNRRITSPDWYQDVRHIELSFEDEISYEPGDVAVIHPKIPSQDVDSFLSTLGWSDIANSVYTIDTLLQDQTLPDHLPPAATLREIFTRYLNFNAIPRYGFFEILHHFAENPVEKEKLQEFITPEGADELYEYAQMVRRTIKEVLEEFRSVRIPLDYIFDVFPPLRPREFSIASSVKCHPKEIHLCVAMVNYRTRLKAPRKGVCTSYLSTLLPGDNILVGISKGFVSLPDDPKTPIICVGPGTGVAPMRAIIQHRLNLGATGNTLYFGCRSAAKDQHYTVEWENHAKFDSLKYRLAASRDGPEGVRRTYVQHLIERDVEHVWDVVGNRGGWVYISGSSNKMPVAVRAAIKSAAVEVGGMLDEEANDFMSMMERSGRLVEETWS</sequence>
<feature type="domain" description="Flavodoxin-like" evidence="10">
    <location>
        <begin position="22"/>
        <end position="166"/>
    </location>
</feature>
<dbReference type="AlphaFoldDB" id="A0A9P6HP20"/>
<dbReference type="PANTHER" id="PTHR19384">
    <property type="entry name" value="NITRIC OXIDE SYNTHASE-RELATED"/>
    <property type="match status" value="1"/>
</dbReference>
<evidence type="ECO:0000259" key="11">
    <source>
        <dbReference type="PROSITE" id="PS51384"/>
    </source>
</evidence>
<dbReference type="GO" id="GO:0005829">
    <property type="term" value="C:cytosol"/>
    <property type="evidence" value="ECO:0007669"/>
    <property type="project" value="TreeGrafter"/>
</dbReference>
<comment type="cofactor">
    <cofactor evidence="1 9">
        <name>FMN</name>
        <dbReference type="ChEBI" id="CHEBI:58210"/>
    </cofactor>
</comment>
<evidence type="ECO:0000256" key="4">
    <source>
        <dbReference type="ARBA" id="ARBA00022630"/>
    </source>
</evidence>
<dbReference type="InterPro" id="IPR017927">
    <property type="entry name" value="FAD-bd_FR_type"/>
</dbReference>
<dbReference type="GO" id="GO:0016651">
    <property type="term" value="F:oxidoreductase activity, acting on NAD(P)H"/>
    <property type="evidence" value="ECO:0007669"/>
    <property type="project" value="UniProtKB-UniRule"/>
</dbReference>
<dbReference type="InterPro" id="IPR001433">
    <property type="entry name" value="OxRdtase_FAD/NAD-bd"/>
</dbReference>
<feature type="binding site" evidence="9">
    <location>
        <begin position="113"/>
        <end position="122"/>
    </location>
    <ligand>
        <name>FMN</name>
        <dbReference type="ChEBI" id="CHEBI:58210"/>
    </ligand>
</feature>
<dbReference type="GO" id="GO:0160246">
    <property type="term" value="F:NADPH-iron-sulfur [2Fe-2S] protein oxidoreductase activity"/>
    <property type="evidence" value="ECO:0007669"/>
    <property type="project" value="InterPro"/>
</dbReference>
<dbReference type="InterPro" id="IPR003097">
    <property type="entry name" value="CysJ-like_FAD-binding"/>
</dbReference>
<evidence type="ECO:0000313" key="13">
    <source>
        <dbReference type="Proteomes" id="UP000736335"/>
    </source>
</evidence>
<keyword evidence="4 9" id="KW-0285">Flavoprotein</keyword>
<comment type="similarity">
    <text evidence="9">In the N-terminal section; belongs to the flavodoxin family.</text>
</comment>
<gene>
    <name evidence="9" type="primary">TAH18</name>
    <name evidence="12" type="ORF">BJ322DRAFT_439601</name>
</gene>
<dbReference type="SUPFAM" id="SSF52218">
    <property type="entry name" value="Flavoproteins"/>
    <property type="match status" value="1"/>
</dbReference>
<feature type="domain" description="FAD-binding FR-type" evidence="11">
    <location>
        <begin position="212"/>
        <end position="448"/>
    </location>
</feature>
<dbReference type="InterPro" id="IPR023173">
    <property type="entry name" value="NADPH_Cyt_P450_Rdtase_alpha"/>
</dbReference>
<feature type="binding site" evidence="9">
    <location>
        <position position="462"/>
    </location>
    <ligand>
        <name>NADP(+)</name>
        <dbReference type="ChEBI" id="CHEBI:58349"/>
    </ligand>
</feature>
<evidence type="ECO:0000256" key="9">
    <source>
        <dbReference type="HAMAP-Rule" id="MF_03178"/>
    </source>
</evidence>
<dbReference type="Gene3D" id="3.40.50.360">
    <property type="match status" value="1"/>
</dbReference>
<dbReference type="InterPro" id="IPR017938">
    <property type="entry name" value="Riboflavin_synthase-like_b-brl"/>
</dbReference>
<keyword evidence="6 9" id="KW-0274">FAD</keyword>
<keyword evidence="3 9" id="KW-0963">Cytoplasm</keyword>
<dbReference type="HAMAP" id="MF_03178">
    <property type="entry name" value="NDOR1"/>
    <property type="match status" value="1"/>
</dbReference>
<protein>
    <recommendedName>
        <fullName evidence="9">NADPH-dependent diflavin oxidoreductase 1</fullName>
        <ecNumber evidence="9">1.18.1.-</ecNumber>
    </recommendedName>
    <alternativeName>
        <fullName evidence="9">NADPH-dependent FMN and FAD-containing oxidoreductase</fullName>
    </alternativeName>
</protein>
<dbReference type="SUPFAM" id="SSF52343">
    <property type="entry name" value="Ferredoxin reductase-like, C-terminal NADP-linked domain"/>
    <property type="match status" value="1"/>
</dbReference>
<evidence type="ECO:0000256" key="8">
    <source>
        <dbReference type="ARBA" id="ARBA00023002"/>
    </source>
</evidence>
<feature type="binding site" evidence="9">
    <location>
        <position position="601"/>
    </location>
    <ligand>
        <name>FAD</name>
        <dbReference type="ChEBI" id="CHEBI:57692"/>
    </ligand>
</feature>
<dbReference type="Gene3D" id="3.40.50.80">
    <property type="entry name" value="Nucleotide-binding domain of ferredoxin-NADP reductase (FNR) module"/>
    <property type="match status" value="1"/>
</dbReference>
<keyword evidence="7 9" id="KW-0521">NADP</keyword>
<feature type="binding site" evidence="9">
    <location>
        <begin position="387"/>
        <end position="390"/>
    </location>
    <ligand>
        <name>FAD</name>
        <dbReference type="ChEBI" id="CHEBI:57692"/>
    </ligand>
</feature>
<comment type="caution">
    <text evidence="12">The sequence shown here is derived from an EMBL/GenBank/DDBJ whole genome shotgun (WGS) entry which is preliminary data.</text>
</comment>
<evidence type="ECO:0000256" key="2">
    <source>
        <dbReference type="ARBA" id="ARBA00001974"/>
    </source>
</evidence>
<dbReference type="InterPro" id="IPR001094">
    <property type="entry name" value="Flavdoxin-like"/>
</dbReference>
<evidence type="ECO:0000256" key="3">
    <source>
        <dbReference type="ARBA" id="ARBA00022490"/>
    </source>
</evidence>
<evidence type="ECO:0000259" key="10">
    <source>
        <dbReference type="PROSITE" id="PS50902"/>
    </source>
</evidence>
<dbReference type="Pfam" id="PF00667">
    <property type="entry name" value="FAD_binding_1"/>
    <property type="match status" value="1"/>
</dbReference>
<keyword evidence="8 9" id="KW-0560">Oxidoreductase</keyword>
<feature type="binding site" evidence="9">
    <location>
        <begin position="421"/>
        <end position="424"/>
    </location>
    <ligand>
        <name>FAD</name>
        <dbReference type="ChEBI" id="CHEBI:57692"/>
    </ligand>
</feature>
<dbReference type="Pfam" id="PF00258">
    <property type="entry name" value="Flavodoxin_1"/>
    <property type="match status" value="1"/>
</dbReference>
<feature type="binding site" evidence="9">
    <location>
        <position position="148"/>
    </location>
    <ligand>
        <name>FMN</name>
        <dbReference type="ChEBI" id="CHEBI:58210"/>
    </ligand>
</feature>
<dbReference type="GO" id="GO:0050661">
    <property type="term" value="F:NADP binding"/>
    <property type="evidence" value="ECO:0007669"/>
    <property type="project" value="UniProtKB-UniRule"/>
</dbReference>
<comment type="subcellular location">
    <subcellularLocation>
        <location evidence="9">Cytoplasm</location>
    </subcellularLocation>
    <subcellularLocation>
        <location evidence="9">Mitochondrion</location>
    </subcellularLocation>
    <text evidence="9">Relocalizes to mitochondria after H(2)O(2) exposure.</text>
</comment>
<proteinExistence type="inferred from homology"/>
<dbReference type="Gene3D" id="2.40.30.10">
    <property type="entry name" value="Translation factors"/>
    <property type="match status" value="1"/>
</dbReference>
<evidence type="ECO:0000256" key="1">
    <source>
        <dbReference type="ARBA" id="ARBA00001917"/>
    </source>
</evidence>
<feature type="binding site" evidence="9">
    <location>
        <begin position="75"/>
        <end position="78"/>
    </location>
    <ligand>
        <name>FMN</name>
        <dbReference type="ChEBI" id="CHEBI:58210"/>
    </ligand>
</feature>
<dbReference type="GO" id="GO:0005739">
    <property type="term" value="C:mitochondrion"/>
    <property type="evidence" value="ECO:0007669"/>
    <property type="project" value="UniProtKB-SubCell"/>
</dbReference>
<reference evidence="12" key="2">
    <citation type="submission" date="2020-11" db="EMBL/GenBank/DDBJ databases">
        <authorList>
            <consortium name="DOE Joint Genome Institute"/>
            <person name="Kuo A."/>
            <person name="Miyauchi S."/>
            <person name="Kiss E."/>
            <person name="Drula E."/>
            <person name="Kohler A."/>
            <person name="Sanchez-Garcia M."/>
            <person name="Andreopoulos B."/>
            <person name="Barry K.W."/>
            <person name="Bonito G."/>
            <person name="Buee M."/>
            <person name="Carver A."/>
            <person name="Chen C."/>
            <person name="Cichocki N."/>
            <person name="Clum A."/>
            <person name="Culley D."/>
            <person name="Crous P.W."/>
            <person name="Fauchery L."/>
            <person name="Girlanda M."/>
            <person name="Hayes R."/>
            <person name="Keri Z."/>
            <person name="Labutti K."/>
            <person name="Lipzen A."/>
            <person name="Lombard V."/>
            <person name="Magnuson J."/>
            <person name="Maillard F."/>
            <person name="Morin E."/>
            <person name="Murat C."/>
            <person name="Nolan M."/>
            <person name="Ohm R."/>
            <person name="Pangilinan J."/>
            <person name="Pereira M."/>
            <person name="Perotto S."/>
            <person name="Peter M."/>
            <person name="Riley R."/>
            <person name="Sitrit Y."/>
            <person name="Stielow B."/>
            <person name="Szollosi G."/>
            <person name="Zifcakova L."/>
            <person name="Stursova M."/>
            <person name="Spatafora J.W."/>
            <person name="Tedersoo L."/>
            <person name="Vaario L.-M."/>
            <person name="Yamada A."/>
            <person name="Yan M."/>
            <person name="Wang P."/>
            <person name="Xu J."/>
            <person name="Bruns T."/>
            <person name="Baldrian P."/>
            <person name="Vilgalys R."/>
            <person name="Henrissat B."/>
            <person name="Grigoriev I.V."/>
            <person name="Hibbett D."/>
            <person name="Nagy L.G."/>
            <person name="Martin F.M."/>
        </authorList>
    </citation>
    <scope>NUCLEOTIDE SEQUENCE</scope>
    <source>
        <strain evidence="12">UH-Tt-Lm1</strain>
    </source>
</reference>
<feature type="binding site" evidence="9">
    <location>
        <position position="357"/>
    </location>
    <ligand>
        <name>FAD</name>
        <dbReference type="ChEBI" id="CHEBI:57692"/>
    </ligand>
</feature>
<keyword evidence="13" id="KW-1185">Reference proteome</keyword>
<dbReference type="PROSITE" id="PS51384">
    <property type="entry name" value="FAD_FR"/>
    <property type="match status" value="1"/>
</dbReference>
<evidence type="ECO:0000313" key="12">
    <source>
        <dbReference type="EMBL" id="KAF9791289.1"/>
    </source>
</evidence>
<feature type="binding site" evidence="9">
    <location>
        <begin position="517"/>
        <end position="518"/>
    </location>
    <ligand>
        <name>NADP(+)</name>
        <dbReference type="ChEBI" id="CHEBI:58349"/>
    </ligand>
</feature>
<dbReference type="GO" id="GO:0050660">
    <property type="term" value="F:flavin adenine dinucleotide binding"/>
    <property type="evidence" value="ECO:0007669"/>
    <property type="project" value="UniProtKB-UniRule"/>
</dbReference>
<dbReference type="InterPro" id="IPR029039">
    <property type="entry name" value="Flavoprotein-like_sf"/>
</dbReference>
<comment type="catalytic activity">
    <reaction evidence="9">
        <text>2 oxidized [2Fe-2S]-[protein] + NADPH = 2 reduced [2Fe-2S]-[protein] + NADP(+) + H(+)</text>
        <dbReference type="Rhea" id="RHEA:67716"/>
        <dbReference type="Rhea" id="RHEA-COMP:17327"/>
        <dbReference type="Rhea" id="RHEA-COMP:17328"/>
        <dbReference type="ChEBI" id="CHEBI:15378"/>
        <dbReference type="ChEBI" id="CHEBI:33737"/>
        <dbReference type="ChEBI" id="CHEBI:33738"/>
        <dbReference type="ChEBI" id="CHEBI:57783"/>
        <dbReference type="ChEBI" id="CHEBI:58349"/>
    </reaction>
</comment>
<dbReference type="InterPro" id="IPR039261">
    <property type="entry name" value="FNR_nucleotide-bd"/>
</dbReference>
<evidence type="ECO:0000256" key="6">
    <source>
        <dbReference type="ARBA" id="ARBA00022827"/>
    </source>
</evidence>
<dbReference type="GO" id="GO:0016226">
    <property type="term" value="P:iron-sulfur cluster assembly"/>
    <property type="evidence" value="ECO:0007669"/>
    <property type="project" value="UniProtKB-UniRule"/>
</dbReference>
<dbReference type="InterPro" id="IPR008254">
    <property type="entry name" value="Flavodoxin/NO_synth"/>
</dbReference>
<dbReference type="PROSITE" id="PS50902">
    <property type="entry name" value="FLAVODOXIN_LIKE"/>
    <property type="match status" value="1"/>
</dbReference>
<comment type="caution">
    <text evidence="9">Lacks conserved residue(s) required for the propagation of feature annotation.</text>
</comment>
<dbReference type="EMBL" id="WIUZ02000002">
    <property type="protein sequence ID" value="KAF9791289.1"/>
    <property type="molecule type" value="Genomic_DNA"/>
</dbReference>
<comment type="cofactor">
    <cofactor evidence="2 9">
        <name>FAD</name>
        <dbReference type="ChEBI" id="CHEBI:57692"/>
    </cofactor>
</comment>
<comment type="function">
    <text evidence="9">NADPH-dependent reductase which is a central component of the cytosolic iron-sulfur (Fe-S) protein assembly (CIA) machinery. Transfers electrons from NADPH via its FAD and FMN prosthetic groups to the [2Fe-2S] cluster of DRE2, another key component of the CIA machinery. In turn, this reduced cluster provides electrons for assembly of cytosolic iron-sulfur cluster proteins. Positively controls H(2)O(2)-induced cell death.</text>
</comment>
<dbReference type="PRINTS" id="PR00369">
    <property type="entry name" value="FLAVODOXIN"/>
</dbReference>
<keyword evidence="5 9" id="KW-0288">FMN</keyword>
<keyword evidence="9" id="KW-0496">Mitochondrion</keyword>
<dbReference type="InterPro" id="IPR001709">
    <property type="entry name" value="Flavoprot_Pyr_Nucl_cyt_Rdtase"/>
</dbReference>
<dbReference type="PANTHER" id="PTHR19384:SF10">
    <property type="entry name" value="NADPH-DEPENDENT DIFLAVIN OXIDOREDUCTASE 1"/>
    <property type="match status" value="1"/>
</dbReference>
<evidence type="ECO:0000256" key="7">
    <source>
        <dbReference type="ARBA" id="ARBA00022857"/>
    </source>
</evidence>
<name>A0A9P6HP20_9AGAM</name>